<dbReference type="EMBL" id="CAXAMM010019668">
    <property type="protein sequence ID" value="CAK9046209.1"/>
    <property type="molecule type" value="Genomic_DNA"/>
</dbReference>
<evidence type="ECO:0000313" key="3">
    <source>
        <dbReference type="Proteomes" id="UP001642464"/>
    </source>
</evidence>
<dbReference type="InterPro" id="IPR029063">
    <property type="entry name" value="SAM-dependent_MTases_sf"/>
</dbReference>
<gene>
    <name evidence="2" type="ORF">SCF082_LOCUS26040</name>
</gene>
<dbReference type="Gene3D" id="3.40.50.150">
    <property type="entry name" value="Vaccinia Virus protein VP39"/>
    <property type="match status" value="1"/>
</dbReference>
<reference evidence="2 3" key="1">
    <citation type="submission" date="2024-02" db="EMBL/GenBank/DDBJ databases">
        <authorList>
            <person name="Chen Y."/>
            <person name="Shah S."/>
            <person name="Dougan E. K."/>
            <person name="Thang M."/>
            <person name="Chan C."/>
        </authorList>
    </citation>
    <scope>NUCLEOTIDE SEQUENCE [LARGE SCALE GENOMIC DNA]</scope>
</reference>
<organism evidence="2 3">
    <name type="scientific">Durusdinium trenchii</name>
    <dbReference type="NCBI Taxonomy" id="1381693"/>
    <lineage>
        <taxon>Eukaryota</taxon>
        <taxon>Sar</taxon>
        <taxon>Alveolata</taxon>
        <taxon>Dinophyceae</taxon>
        <taxon>Suessiales</taxon>
        <taxon>Symbiodiniaceae</taxon>
        <taxon>Durusdinium</taxon>
    </lineage>
</organism>
<dbReference type="SUPFAM" id="SSF53335">
    <property type="entry name" value="S-adenosyl-L-methionine-dependent methyltransferases"/>
    <property type="match status" value="1"/>
</dbReference>
<feature type="chain" id="PRO_5045548184" evidence="1">
    <location>
        <begin position="28"/>
        <end position="389"/>
    </location>
</feature>
<feature type="signal peptide" evidence="1">
    <location>
        <begin position="1"/>
        <end position="27"/>
    </location>
</feature>
<sequence>MLWRVGSFRHVLLCFHVSFSASTPAEPAYVRWLWPGPGPQVHVASSKRLRCEVMVWVHESFQFNTSICIQIQSLGYQKSFCEDFQKSGIISFVLPLSVLDGDILLSASLLPRLFLAPGSRTTAGSWGPYSAQIRLKKWLSLAREIPSWAPSQNPLVDWWDSHRAGLLATKSPNYFEVYHRHLQHFRRRRPHLLEIGLGSGGALEMWKDYFGRDLRVTGVECCPYPGMKSRLEDNITSIFFGDQEDQSFLDELVSSVPPFDIIVDDGSHVGRMQLASFRRLWPHLAPGGVYIIEDLQFAFENADAYQWIEKLKDLVSEMHIGRSSDPKFTEVGSIRSINIHRNIVVLEKYEINQGLQGFGNTWVVGAGAQAPPLQEAALWKEAPKMSHPV</sequence>
<dbReference type="Proteomes" id="UP001642464">
    <property type="component" value="Unassembled WGS sequence"/>
</dbReference>
<proteinExistence type="predicted"/>
<dbReference type="CDD" id="cd02440">
    <property type="entry name" value="AdoMet_MTases"/>
    <property type="match status" value="1"/>
</dbReference>
<comment type="caution">
    <text evidence="2">The sequence shown here is derived from an EMBL/GenBank/DDBJ whole genome shotgun (WGS) entry which is preliminary data.</text>
</comment>
<evidence type="ECO:0000256" key="1">
    <source>
        <dbReference type="SAM" id="SignalP"/>
    </source>
</evidence>
<accession>A0ABP0M7Q7</accession>
<protein>
    <submittedName>
        <fullName evidence="2">8-demethyl-8-alpha-L-rhamnosyl tetracenomycin-C 2'-O-methyltransferase (O-methyltransferase I)</fullName>
    </submittedName>
</protein>
<name>A0ABP0M7Q7_9DINO</name>
<keyword evidence="3" id="KW-1185">Reference proteome</keyword>
<keyword evidence="1" id="KW-0732">Signal</keyword>
<evidence type="ECO:0000313" key="2">
    <source>
        <dbReference type="EMBL" id="CAK9046209.1"/>
    </source>
</evidence>